<dbReference type="GO" id="GO:0000271">
    <property type="term" value="P:polysaccharide biosynthetic process"/>
    <property type="evidence" value="ECO:0007669"/>
    <property type="project" value="InterPro"/>
</dbReference>
<gene>
    <name evidence="8" type="ORF">GKIL_0527</name>
</gene>
<proteinExistence type="inferred from homology"/>
<dbReference type="KEGG" id="glj:GKIL_0527"/>
<keyword evidence="3 6" id="KW-0812">Transmembrane</keyword>
<dbReference type="OrthoDB" id="165348at2"/>
<dbReference type="GO" id="GO:0005886">
    <property type="term" value="C:plasma membrane"/>
    <property type="evidence" value="ECO:0007669"/>
    <property type="project" value="TreeGrafter"/>
</dbReference>
<evidence type="ECO:0000256" key="4">
    <source>
        <dbReference type="ARBA" id="ARBA00022989"/>
    </source>
</evidence>
<feature type="domain" description="GtrA/DPMS transmembrane" evidence="7">
    <location>
        <begin position="14"/>
        <end position="137"/>
    </location>
</feature>
<comment type="similarity">
    <text evidence="2">Belongs to the GtrA family.</text>
</comment>
<name>U5QD35_GLOK1</name>
<protein>
    <submittedName>
        <fullName evidence="8">GtrA family protein</fullName>
    </submittedName>
</protein>
<dbReference type="EMBL" id="CP003587">
    <property type="protein sequence ID" value="AGY56773.1"/>
    <property type="molecule type" value="Genomic_DNA"/>
</dbReference>
<dbReference type="InterPro" id="IPR007267">
    <property type="entry name" value="GtrA_DPMS_TM"/>
</dbReference>
<dbReference type="InterPro" id="IPR051401">
    <property type="entry name" value="GtrA_CellWall_Glycosyl"/>
</dbReference>
<dbReference type="Pfam" id="PF04138">
    <property type="entry name" value="GtrA_DPMS_TM"/>
    <property type="match status" value="1"/>
</dbReference>
<dbReference type="AlphaFoldDB" id="U5QD35"/>
<evidence type="ECO:0000313" key="8">
    <source>
        <dbReference type="EMBL" id="AGY56773.1"/>
    </source>
</evidence>
<keyword evidence="4 6" id="KW-1133">Transmembrane helix</keyword>
<dbReference type="RefSeq" id="WP_023171801.1">
    <property type="nucleotide sequence ID" value="NC_022600.1"/>
</dbReference>
<sequence length="142" mass="15284">MGTQSGPALGQPVRYALVGLFNTALDWALYGLGVAWLPGLPDYQIKGASFLAGVLSSFCLNALWTFQKQYQQVGKSRRSRLLVIARFFAVSLVCLALNTATFALVFQGLGWGRPAALAIATGATFVCGFWLNRAWTFGSIDG</sequence>
<feature type="transmembrane region" description="Helical" evidence="6">
    <location>
        <begin position="12"/>
        <end position="36"/>
    </location>
</feature>
<feature type="transmembrane region" description="Helical" evidence="6">
    <location>
        <begin position="48"/>
        <end position="66"/>
    </location>
</feature>
<evidence type="ECO:0000313" key="9">
    <source>
        <dbReference type="Proteomes" id="UP000017396"/>
    </source>
</evidence>
<dbReference type="STRING" id="1183438.GKIL_0527"/>
<evidence type="ECO:0000256" key="1">
    <source>
        <dbReference type="ARBA" id="ARBA00004141"/>
    </source>
</evidence>
<feature type="transmembrane region" description="Helical" evidence="6">
    <location>
        <begin position="87"/>
        <end position="109"/>
    </location>
</feature>
<evidence type="ECO:0000256" key="5">
    <source>
        <dbReference type="ARBA" id="ARBA00023136"/>
    </source>
</evidence>
<dbReference type="PANTHER" id="PTHR38459">
    <property type="entry name" value="PROPHAGE BACTOPRENOL-LINKED GLUCOSE TRANSLOCASE HOMOLOG"/>
    <property type="match status" value="1"/>
</dbReference>
<accession>U5QD35</accession>
<evidence type="ECO:0000256" key="3">
    <source>
        <dbReference type="ARBA" id="ARBA00022692"/>
    </source>
</evidence>
<keyword evidence="5 6" id="KW-0472">Membrane</keyword>
<evidence type="ECO:0000259" key="7">
    <source>
        <dbReference type="Pfam" id="PF04138"/>
    </source>
</evidence>
<feature type="transmembrane region" description="Helical" evidence="6">
    <location>
        <begin position="115"/>
        <end position="132"/>
    </location>
</feature>
<dbReference type="Proteomes" id="UP000017396">
    <property type="component" value="Chromosome"/>
</dbReference>
<comment type="subcellular location">
    <subcellularLocation>
        <location evidence="1">Membrane</location>
        <topology evidence="1">Multi-pass membrane protein</topology>
    </subcellularLocation>
</comment>
<dbReference type="PANTHER" id="PTHR38459:SF6">
    <property type="entry name" value="ARABINOGALACTAN BIOSYNTHESIS RECRUITING PROTEIN RV3789"/>
    <property type="match status" value="1"/>
</dbReference>
<organism evidence="8 9">
    <name type="scientific">Gloeobacter kilaueensis (strain ATCC BAA-2537 / CCAP 1431/1 / ULC 316 / JS1)</name>
    <dbReference type="NCBI Taxonomy" id="1183438"/>
    <lineage>
        <taxon>Bacteria</taxon>
        <taxon>Bacillati</taxon>
        <taxon>Cyanobacteriota</taxon>
        <taxon>Cyanophyceae</taxon>
        <taxon>Gloeobacterales</taxon>
        <taxon>Gloeobacteraceae</taxon>
        <taxon>Gloeobacter</taxon>
    </lineage>
</organism>
<reference evidence="8 9" key="1">
    <citation type="journal article" date="2013" name="PLoS ONE">
        <title>Cultivation and Complete Genome Sequencing of Gloeobacter kilaueensis sp. nov., from a Lava Cave in Kilauea Caldera, Hawai'i.</title>
        <authorList>
            <person name="Saw J.H."/>
            <person name="Schatz M."/>
            <person name="Brown M.V."/>
            <person name="Kunkel D.D."/>
            <person name="Foster J.S."/>
            <person name="Shick H."/>
            <person name="Christensen S."/>
            <person name="Hou S."/>
            <person name="Wan X."/>
            <person name="Donachie S.P."/>
        </authorList>
    </citation>
    <scope>NUCLEOTIDE SEQUENCE [LARGE SCALE GENOMIC DNA]</scope>
    <source>
        <strain evidence="9">JS</strain>
    </source>
</reference>
<keyword evidence="9" id="KW-1185">Reference proteome</keyword>
<evidence type="ECO:0000256" key="6">
    <source>
        <dbReference type="SAM" id="Phobius"/>
    </source>
</evidence>
<evidence type="ECO:0000256" key="2">
    <source>
        <dbReference type="ARBA" id="ARBA00009399"/>
    </source>
</evidence>
<dbReference type="HOGENOM" id="CLU_083873_4_2_3"/>